<reference evidence="1 2" key="1">
    <citation type="submission" date="2021-05" db="EMBL/GenBank/DDBJ databases">
        <title>Genome Assembly of Synthetic Allotetraploid Brassica napus Reveals Homoeologous Exchanges between Subgenomes.</title>
        <authorList>
            <person name="Davis J.T."/>
        </authorList>
    </citation>
    <scope>NUCLEOTIDE SEQUENCE [LARGE SCALE GENOMIC DNA]</scope>
    <source>
        <strain evidence="2">cv. Da-Ae</strain>
        <tissue evidence="1">Seedling</tissue>
    </source>
</reference>
<name>A0ABQ7ZX12_BRANA</name>
<dbReference type="InterPro" id="IPR024768">
    <property type="entry name" value="Marf1"/>
</dbReference>
<dbReference type="Proteomes" id="UP000824890">
    <property type="component" value="Unassembled WGS sequence"/>
</dbReference>
<comment type="caution">
    <text evidence="1">The sequence shown here is derived from an EMBL/GenBank/DDBJ whole genome shotgun (WGS) entry which is preliminary data.</text>
</comment>
<evidence type="ECO:0000313" key="1">
    <source>
        <dbReference type="EMBL" id="KAH0884794.1"/>
    </source>
</evidence>
<dbReference type="EMBL" id="JAGKQM010000014">
    <property type="protein sequence ID" value="KAH0884794.1"/>
    <property type="molecule type" value="Genomic_DNA"/>
</dbReference>
<protein>
    <submittedName>
        <fullName evidence="1">Uncharacterized protein</fullName>
    </submittedName>
</protein>
<evidence type="ECO:0000313" key="2">
    <source>
        <dbReference type="Proteomes" id="UP000824890"/>
    </source>
</evidence>
<accession>A0ABQ7ZX12</accession>
<keyword evidence="2" id="KW-1185">Reference proteome</keyword>
<gene>
    <name evidence="1" type="ORF">HID58_060890</name>
</gene>
<dbReference type="PANTHER" id="PTHR14379">
    <property type="entry name" value="LIMKAIN B LKAP"/>
    <property type="match status" value="1"/>
</dbReference>
<proteinExistence type="predicted"/>
<organism evidence="1 2">
    <name type="scientific">Brassica napus</name>
    <name type="common">Rape</name>
    <dbReference type="NCBI Taxonomy" id="3708"/>
    <lineage>
        <taxon>Eukaryota</taxon>
        <taxon>Viridiplantae</taxon>
        <taxon>Streptophyta</taxon>
        <taxon>Embryophyta</taxon>
        <taxon>Tracheophyta</taxon>
        <taxon>Spermatophyta</taxon>
        <taxon>Magnoliopsida</taxon>
        <taxon>eudicotyledons</taxon>
        <taxon>Gunneridae</taxon>
        <taxon>Pentapetalae</taxon>
        <taxon>rosids</taxon>
        <taxon>malvids</taxon>
        <taxon>Brassicales</taxon>
        <taxon>Brassicaceae</taxon>
        <taxon>Brassiceae</taxon>
        <taxon>Brassica</taxon>
    </lineage>
</organism>
<sequence>MLVDILTCGLYYPAPSNLMIVSKNIVDGTELFELKSDNFNILVSRLDGLCFSISMLVIDQSAIVPNRRMKLAHTVNTDVFWNKEDCRIPEGLDPHNIYQNIKSALAKPGCRGAGLITLVSRDYNVLLTVPDETEYNLPLGQDRKSSQSKGYNIFVAHTEKAASPVLPPACLEWRLDTLLAGGRRTGGKRIIPESSGTFRTAQYLVVWILIRLLLVSWELLTRICKSRLIVARIGALDTFLWAVDITQTTSSVISAMVVIT</sequence>
<dbReference type="PANTHER" id="PTHR14379:SF3">
    <property type="entry name" value="MEIOSIS REGULATOR AND MRNA STABILITY FACTOR 1"/>
    <property type="match status" value="1"/>
</dbReference>